<protein>
    <submittedName>
        <fullName evidence="4">NAD(P)-binding protein</fullName>
    </submittedName>
</protein>
<dbReference type="Gene3D" id="3.40.50.720">
    <property type="entry name" value="NAD(P)-binding Rossmann-like Domain"/>
    <property type="match status" value="1"/>
</dbReference>
<evidence type="ECO:0000313" key="5">
    <source>
        <dbReference type="Proteomes" id="UP001215280"/>
    </source>
</evidence>
<feature type="domain" description="NmrA-like" evidence="3">
    <location>
        <begin position="4"/>
        <end position="250"/>
    </location>
</feature>
<dbReference type="InterPro" id="IPR051164">
    <property type="entry name" value="NmrA-like_oxidored"/>
</dbReference>
<name>A0AAD7I3R5_9AGAR</name>
<accession>A0AAD7I3R5</accession>
<proteinExistence type="inferred from homology"/>
<evidence type="ECO:0000256" key="2">
    <source>
        <dbReference type="ARBA" id="ARBA00022857"/>
    </source>
</evidence>
<keyword evidence="2" id="KW-0521">NADP</keyword>
<dbReference type="Pfam" id="PF05368">
    <property type="entry name" value="NmrA"/>
    <property type="match status" value="1"/>
</dbReference>
<comment type="similarity">
    <text evidence="1">Belongs to the NmrA-type oxidoreductase family.</text>
</comment>
<dbReference type="EMBL" id="JARJLG010000162">
    <property type="protein sequence ID" value="KAJ7734366.1"/>
    <property type="molecule type" value="Genomic_DNA"/>
</dbReference>
<keyword evidence="5" id="KW-1185">Reference proteome</keyword>
<dbReference type="InterPro" id="IPR036291">
    <property type="entry name" value="NAD(P)-bd_dom_sf"/>
</dbReference>
<evidence type="ECO:0000256" key="1">
    <source>
        <dbReference type="ARBA" id="ARBA00006328"/>
    </source>
</evidence>
<organism evidence="4 5">
    <name type="scientific">Mycena maculata</name>
    <dbReference type="NCBI Taxonomy" id="230809"/>
    <lineage>
        <taxon>Eukaryota</taxon>
        <taxon>Fungi</taxon>
        <taxon>Dikarya</taxon>
        <taxon>Basidiomycota</taxon>
        <taxon>Agaricomycotina</taxon>
        <taxon>Agaricomycetes</taxon>
        <taxon>Agaricomycetidae</taxon>
        <taxon>Agaricales</taxon>
        <taxon>Marasmiineae</taxon>
        <taxon>Mycenaceae</taxon>
        <taxon>Mycena</taxon>
    </lineage>
</organism>
<gene>
    <name evidence="4" type="ORF">DFH07DRAFT_944734</name>
</gene>
<sequence>MPIITVFGATGYQGSSVVEAVLVDRRFTPRAVSRSVESAASKALIARGVEVVVANFFNAESLRNAMQGSEAVFGMTNSWDPDVLAVGPRGEGEVIQGRNLVDAAKAVGVKFFIWSSYPSATKESKGLYPNLFHLDNKASIEDYLRASGLGHAMLLTSWFAENLWKIGALKKTDTGYDIPIPKFTPKDTQAVTWVAHDLGRAAVALLTNYTDPMKGVLGNSYPVITMRLTYPELAAAIAKAIGKEVTFTPLETAPTAHGNELFLFLTEIGLYRDTPTPNPDLIALGVQFGSLEEFIHTEVVPRFA</sequence>
<evidence type="ECO:0000259" key="3">
    <source>
        <dbReference type="Pfam" id="PF05368"/>
    </source>
</evidence>
<comment type="caution">
    <text evidence="4">The sequence shown here is derived from an EMBL/GenBank/DDBJ whole genome shotgun (WGS) entry which is preliminary data.</text>
</comment>
<dbReference type="PANTHER" id="PTHR42748:SF7">
    <property type="entry name" value="NMRA LIKE REDOX SENSOR 1-RELATED"/>
    <property type="match status" value="1"/>
</dbReference>
<evidence type="ECO:0000313" key="4">
    <source>
        <dbReference type="EMBL" id="KAJ7734366.1"/>
    </source>
</evidence>
<dbReference type="Gene3D" id="3.90.25.10">
    <property type="entry name" value="UDP-galactose 4-epimerase, domain 1"/>
    <property type="match status" value="1"/>
</dbReference>
<dbReference type="SUPFAM" id="SSF51735">
    <property type="entry name" value="NAD(P)-binding Rossmann-fold domains"/>
    <property type="match status" value="1"/>
</dbReference>
<reference evidence="4" key="1">
    <citation type="submission" date="2023-03" db="EMBL/GenBank/DDBJ databases">
        <title>Massive genome expansion in bonnet fungi (Mycena s.s.) driven by repeated elements and novel gene families across ecological guilds.</title>
        <authorList>
            <consortium name="Lawrence Berkeley National Laboratory"/>
            <person name="Harder C.B."/>
            <person name="Miyauchi S."/>
            <person name="Viragh M."/>
            <person name="Kuo A."/>
            <person name="Thoen E."/>
            <person name="Andreopoulos B."/>
            <person name="Lu D."/>
            <person name="Skrede I."/>
            <person name="Drula E."/>
            <person name="Henrissat B."/>
            <person name="Morin E."/>
            <person name="Kohler A."/>
            <person name="Barry K."/>
            <person name="LaButti K."/>
            <person name="Morin E."/>
            <person name="Salamov A."/>
            <person name="Lipzen A."/>
            <person name="Mereny Z."/>
            <person name="Hegedus B."/>
            <person name="Baldrian P."/>
            <person name="Stursova M."/>
            <person name="Weitz H."/>
            <person name="Taylor A."/>
            <person name="Grigoriev I.V."/>
            <person name="Nagy L.G."/>
            <person name="Martin F."/>
            <person name="Kauserud H."/>
        </authorList>
    </citation>
    <scope>NUCLEOTIDE SEQUENCE</scope>
    <source>
        <strain evidence="4">CBHHK188m</strain>
    </source>
</reference>
<dbReference type="InterPro" id="IPR008030">
    <property type="entry name" value="NmrA-like"/>
</dbReference>
<dbReference type="AlphaFoldDB" id="A0AAD7I3R5"/>
<dbReference type="PANTHER" id="PTHR42748">
    <property type="entry name" value="NITROGEN METABOLITE REPRESSION PROTEIN NMRA FAMILY MEMBER"/>
    <property type="match status" value="1"/>
</dbReference>
<dbReference type="Proteomes" id="UP001215280">
    <property type="component" value="Unassembled WGS sequence"/>
</dbReference>